<dbReference type="InterPro" id="IPR045165">
    <property type="entry name" value="Nitrobindin"/>
</dbReference>
<feature type="short sequence motif" description="GXWXGXG" evidence="1">
    <location>
        <begin position="18"/>
        <end position="24"/>
    </location>
</feature>
<dbReference type="PANTHER" id="PTHR15854:SF4">
    <property type="entry name" value="PEROXYNITRITE ISOMERASE THAP4"/>
    <property type="match status" value="1"/>
</dbReference>
<comment type="caution">
    <text evidence="1">Lacks the conserved His residue that binds heme iron in the nitrobindin family.</text>
</comment>
<dbReference type="Pfam" id="PF08768">
    <property type="entry name" value="THAP4_heme-bd"/>
    <property type="match status" value="1"/>
</dbReference>
<reference evidence="3 4" key="1">
    <citation type="submission" date="2017-07" db="EMBL/GenBank/DDBJ databases">
        <title>Draft whole genome sequences of clinical Proprionibacteriaceae strains.</title>
        <authorList>
            <person name="Bernier A.-M."/>
            <person name="Bernard K."/>
            <person name="Domingo M.-C."/>
        </authorList>
    </citation>
    <scope>NUCLEOTIDE SEQUENCE [LARGE SCALE GENOMIC DNA]</scope>
    <source>
        <strain evidence="3 4">NML 160184</strain>
    </source>
</reference>
<dbReference type="SUPFAM" id="SSF50814">
    <property type="entry name" value="Lipocalins"/>
    <property type="match status" value="1"/>
</dbReference>
<dbReference type="Proteomes" id="UP000216533">
    <property type="component" value="Unassembled WGS sequence"/>
</dbReference>
<dbReference type="Gene3D" id="2.40.128.20">
    <property type="match status" value="1"/>
</dbReference>
<dbReference type="InterPro" id="IPR014878">
    <property type="entry name" value="THAP4-like_heme-bd"/>
</dbReference>
<proteinExistence type="inferred from homology"/>
<evidence type="ECO:0000313" key="3">
    <source>
        <dbReference type="EMBL" id="OYN84681.1"/>
    </source>
</evidence>
<evidence type="ECO:0000256" key="1">
    <source>
        <dbReference type="HAMAP-Rule" id="MF_01297"/>
    </source>
</evidence>
<comment type="caution">
    <text evidence="3">The sequence shown here is derived from an EMBL/GenBank/DDBJ whole genome shotgun (WGS) entry which is preliminary data.</text>
</comment>
<accession>A0A255E100</accession>
<comment type="similarity">
    <text evidence="1">Belongs to the nitrobindin family.</text>
</comment>
<dbReference type="InterPro" id="IPR012674">
    <property type="entry name" value="Calycin"/>
</dbReference>
<dbReference type="RefSeq" id="WP_094451743.1">
    <property type="nucleotide sequence ID" value="NZ_NMVI01000027.1"/>
</dbReference>
<dbReference type="HAMAP" id="MF_01297">
    <property type="entry name" value="nitrobindin"/>
    <property type="match status" value="1"/>
</dbReference>
<dbReference type="AlphaFoldDB" id="A0A255E100"/>
<dbReference type="PANTHER" id="PTHR15854">
    <property type="entry name" value="THAP4 PROTEIN"/>
    <property type="match status" value="1"/>
</dbReference>
<protein>
    <recommendedName>
        <fullName evidence="1">Ferric nitrobindin-like protein</fullName>
    </recommendedName>
</protein>
<dbReference type="EMBL" id="NMVI01000027">
    <property type="protein sequence ID" value="OYN84681.1"/>
    <property type="molecule type" value="Genomic_DNA"/>
</dbReference>
<dbReference type="CDD" id="cd07828">
    <property type="entry name" value="lipocalin_heme-bd-THAP4-like"/>
    <property type="match status" value="1"/>
</dbReference>
<comment type="caution">
    <text evidence="1">Lacks conserved residue(s) required for the propagation of feature annotation.</text>
</comment>
<evidence type="ECO:0000259" key="2">
    <source>
        <dbReference type="Pfam" id="PF08768"/>
    </source>
</evidence>
<evidence type="ECO:0000313" key="4">
    <source>
        <dbReference type="Proteomes" id="UP000216533"/>
    </source>
</evidence>
<gene>
    <name evidence="3" type="ORF">CGZ92_12710</name>
</gene>
<name>A0A255E100_9ACTN</name>
<organism evidence="3 4">
    <name type="scientific">Parenemella sanctibonifatiensis</name>
    <dbReference type="NCBI Taxonomy" id="2016505"/>
    <lineage>
        <taxon>Bacteria</taxon>
        <taxon>Bacillati</taxon>
        <taxon>Actinomycetota</taxon>
        <taxon>Actinomycetes</taxon>
        <taxon>Propionibacteriales</taxon>
        <taxon>Propionibacteriaceae</taxon>
        <taxon>Parenemella</taxon>
    </lineage>
</organism>
<dbReference type="InterPro" id="IPR022939">
    <property type="entry name" value="Nb(III)_bact/plant"/>
</dbReference>
<feature type="domain" description="THAP4-like heme-binding" evidence="2">
    <location>
        <begin position="10"/>
        <end position="161"/>
    </location>
</feature>
<sequence length="164" mass="18186">MAPDNLHESLLGLSWLIGRWEGSGKGTWPGEGEFGYGQQVDVAHNGGPYLHYMSQMFAVDEAGKATKPLAMESGFWRPAGGNQVELLLSNAEGRIEMWYGDVTGKKIELKTDAVIRSTSSEVTFTAGHRLYGHVEGDLLWTLDRATEEHEMQTYLWARLARAEG</sequence>